<evidence type="ECO:0000313" key="2">
    <source>
        <dbReference type="EMBL" id="MBP2188664.1"/>
    </source>
</evidence>
<name>A0ABS4QC26_9NOCA</name>
<feature type="signal peptide" evidence="1">
    <location>
        <begin position="1"/>
        <end position="24"/>
    </location>
</feature>
<dbReference type="SUPFAM" id="SSF63829">
    <property type="entry name" value="Calcium-dependent phosphotriesterase"/>
    <property type="match status" value="1"/>
</dbReference>
<keyword evidence="1" id="KW-0732">Signal</keyword>
<feature type="chain" id="PRO_5047212144" evidence="1">
    <location>
        <begin position="25"/>
        <end position="324"/>
    </location>
</feature>
<dbReference type="GO" id="GO:0004784">
    <property type="term" value="F:superoxide dismutase activity"/>
    <property type="evidence" value="ECO:0007669"/>
    <property type="project" value="UniProtKB-EC"/>
</dbReference>
<evidence type="ECO:0000256" key="1">
    <source>
        <dbReference type="SAM" id="SignalP"/>
    </source>
</evidence>
<gene>
    <name evidence="2" type="ORF">BJ987_001565</name>
</gene>
<keyword evidence="2" id="KW-0560">Oxidoreductase</keyword>
<comment type="caution">
    <text evidence="2">The sequence shown here is derived from an EMBL/GenBank/DDBJ whole genome shotgun (WGS) entry which is preliminary data.</text>
</comment>
<reference evidence="2 3" key="1">
    <citation type="submission" date="2021-03" db="EMBL/GenBank/DDBJ databases">
        <title>Sequencing the genomes of 1000 actinobacteria strains.</title>
        <authorList>
            <person name="Klenk H.-P."/>
        </authorList>
    </citation>
    <scope>NUCLEOTIDE SEQUENCE [LARGE SCALE GENOMIC DNA]</scope>
    <source>
        <strain evidence="2 3">DSM 45516</strain>
    </source>
</reference>
<dbReference type="PANTHER" id="PTHR31460">
    <property type="match status" value="1"/>
</dbReference>
<dbReference type="PANTHER" id="PTHR31460:SF3">
    <property type="entry name" value="MESOCENTIN"/>
    <property type="match status" value="1"/>
</dbReference>
<protein>
    <submittedName>
        <fullName evidence="2">Cu-Zn family superoxide dismutase</fullName>
        <ecNumber evidence="2">1.15.1.1</ecNumber>
    </submittedName>
</protein>
<dbReference type="PROSITE" id="PS51257">
    <property type="entry name" value="PROKAR_LIPOPROTEIN"/>
    <property type="match status" value="1"/>
</dbReference>
<keyword evidence="3" id="KW-1185">Reference proteome</keyword>
<organism evidence="2 3">
    <name type="scientific">Nocardia goodfellowii</name>
    <dbReference type="NCBI Taxonomy" id="882446"/>
    <lineage>
        <taxon>Bacteria</taxon>
        <taxon>Bacillati</taxon>
        <taxon>Actinomycetota</taxon>
        <taxon>Actinomycetes</taxon>
        <taxon>Mycobacteriales</taxon>
        <taxon>Nocardiaceae</taxon>
        <taxon>Nocardia</taxon>
    </lineage>
</organism>
<dbReference type="EC" id="1.15.1.1" evidence="2"/>
<dbReference type="InterPro" id="IPR053224">
    <property type="entry name" value="Sensory_adhesion_molecule"/>
</dbReference>
<dbReference type="Proteomes" id="UP001519325">
    <property type="component" value="Unassembled WGS sequence"/>
</dbReference>
<dbReference type="EMBL" id="JAGGMR010000001">
    <property type="protein sequence ID" value="MBP2188664.1"/>
    <property type="molecule type" value="Genomic_DNA"/>
</dbReference>
<evidence type="ECO:0000313" key="3">
    <source>
        <dbReference type="Proteomes" id="UP001519325"/>
    </source>
</evidence>
<proteinExistence type="predicted"/>
<dbReference type="Gene3D" id="2.120.10.30">
    <property type="entry name" value="TolB, C-terminal domain"/>
    <property type="match status" value="1"/>
</dbReference>
<sequence length="324" mass="33564">MNLLRPLVTTTAVALLAACGTDTATPSTTPRISTAYDLPGDRAYPEGIAADARTGATYVGSYSTGAIYRAEPGATEAEVFLPAGTDGRGTANGLKVDQAGRLWVTDSTKGVSVYDTATRALLATFTVPGPGPRFVNDLAITPDGTAYLTDSVRAVVYRVTPDQVARGGNAELAPAFDLSATIAPRADGFSLNGIVADPTGTYLLVVDMPTGDLYRITTTPNSSTTIHKVALRGGDVRNGDGLDLTGTTLRVVHNRTNTLTRWTLSDDYATATRAAVFTDESLAIPTTMVYVGGKALIAASQFDKGGPMGPGTPGPFKVLAVDGI</sequence>
<accession>A0ABS4QC26</accession>
<dbReference type="RefSeq" id="WP_209886227.1">
    <property type="nucleotide sequence ID" value="NZ_JAGGMR010000001.1"/>
</dbReference>
<dbReference type="InterPro" id="IPR011042">
    <property type="entry name" value="6-blade_b-propeller_TolB-like"/>
</dbReference>